<organism evidence="3 4">
    <name type="scientific">Aureobasidium namibiae CBS 147.97</name>
    <dbReference type="NCBI Taxonomy" id="1043004"/>
    <lineage>
        <taxon>Eukaryota</taxon>
        <taxon>Fungi</taxon>
        <taxon>Dikarya</taxon>
        <taxon>Ascomycota</taxon>
        <taxon>Pezizomycotina</taxon>
        <taxon>Dothideomycetes</taxon>
        <taxon>Dothideomycetidae</taxon>
        <taxon>Dothideales</taxon>
        <taxon>Saccotheciaceae</taxon>
        <taxon>Aureobasidium</taxon>
    </lineage>
</organism>
<dbReference type="PANTHER" id="PTHR48081">
    <property type="entry name" value="AB HYDROLASE SUPERFAMILY PROTEIN C4A8.06C"/>
    <property type="match status" value="1"/>
</dbReference>
<dbReference type="GeneID" id="25412143"/>
<reference evidence="3 4" key="1">
    <citation type="journal article" date="2014" name="BMC Genomics">
        <title>Genome sequencing of four Aureobasidium pullulans varieties: biotechnological potential, stress tolerance, and description of new species.</title>
        <authorList>
            <person name="Gostin Ar C."/>
            <person name="Ohm R.A."/>
            <person name="Kogej T."/>
            <person name="Sonjak S."/>
            <person name="Turk M."/>
            <person name="Zajc J."/>
            <person name="Zalar P."/>
            <person name="Grube M."/>
            <person name="Sun H."/>
            <person name="Han J."/>
            <person name="Sharma A."/>
            <person name="Chiniquy J."/>
            <person name="Ngan C.Y."/>
            <person name="Lipzen A."/>
            <person name="Barry K."/>
            <person name="Grigoriev I.V."/>
            <person name="Gunde-Cimerman N."/>
        </authorList>
    </citation>
    <scope>NUCLEOTIDE SEQUENCE [LARGE SCALE GENOMIC DNA]</scope>
    <source>
        <strain evidence="3 4">CBS 147.97</strain>
    </source>
</reference>
<evidence type="ECO:0000256" key="1">
    <source>
        <dbReference type="ARBA" id="ARBA00022801"/>
    </source>
</evidence>
<dbReference type="OrthoDB" id="19653at2759"/>
<feature type="domain" description="Alpha/beta hydrolase fold-3" evidence="2">
    <location>
        <begin position="47"/>
        <end position="168"/>
    </location>
</feature>
<dbReference type="Gene3D" id="3.40.50.1820">
    <property type="entry name" value="alpha/beta hydrolase"/>
    <property type="match status" value="1"/>
</dbReference>
<dbReference type="HOGENOM" id="CLU_012494_9_1_1"/>
<accession>A0A074W9I0</accession>
<dbReference type="SUPFAM" id="SSF53474">
    <property type="entry name" value="alpha/beta-Hydrolases"/>
    <property type="match status" value="1"/>
</dbReference>
<dbReference type="STRING" id="1043004.A0A074W9I0"/>
<dbReference type="Pfam" id="PF07859">
    <property type="entry name" value="Abhydrolase_3"/>
    <property type="match status" value="1"/>
</dbReference>
<dbReference type="PANTHER" id="PTHR48081:SF3">
    <property type="entry name" value="ALPHA_BETA HYDROLASE FOLD-3 DOMAIN-CONTAINING PROTEIN"/>
    <property type="match status" value="1"/>
</dbReference>
<dbReference type="InterPro" id="IPR013094">
    <property type="entry name" value="AB_hydrolase_3"/>
</dbReference>
<name>A0A074W9I0_9PEZI</name>
<proteinExistence type="predicted"/>
<keyword evidence="1 3" id="KW-0378">Hydrolase</keyword>
<gene>
    <name evidence="3" type="ORF">M436DRAFT_55474</name>
</gene>
<keyword evidence="4" id="KW-1185">Reference proteome</keyword>
<evidence type="ECO:0000259" key="2">
    <source>
        <dbReference type="Pfam" id="PF07859"/>
    </source>
</evidence>
<dbReference type="Proteomes" id="UP000027730">
    <property type="component" value="Unassembled WGS sequence"/>
</dbReference>
<dbReference type="GO" id="GO:0016787">
    <property type="term" value="F:hydrolase activity"/>
    <property type="evidence" value="ECO:0007669"/>
    <property type="project" value="UniProtKB-KW"/>
</dbReference>
<evidence type="ECO:0000313" key="3">
    <source>
        <dbReference type="EMBL" id="KEQ69750.1"/>
    </source>
</evidence>
<protein>
    <submittedName>
        <fullName evidence="3">Alpha/beta-hydrolase</fullName>
    </submittedName>
</protein>
<sequence length="321" mass="35636">MADSMPTTKLHAFNREDTTYTSDGLSIGISVFVPKSAIKGQTLPVLVRWHGGALINGGRVYEPWFPKWVIDLAALHDAIIVTPDYRLLPESSGLDIISDLHNFYTWLHTNLASFLRTSFSQSTATSDLSNILITGESAGGYMAVQSVLLGETKGVKAVIAHYPMIDLRDAWYSEPGRKVIWGQSPPSFPDGWLDHQLEGAAKSAKPITERIPEEGEPDLFVATLLEGRYTEILGSDSSLYPLENLKRIKVQGGVLTPIWMFHGEQDTIIPMDGTRKFVQVAQEGIHEKIIPGAEHGFDDDSVGLDTDWVVEGREWLQKHWP</sequence>
<dbReference type="InterPro" id="IPR050300">
    <property type="entry name" value="GDXG_lipolytic_enzyme"/>
</dbReference>
<evidence type="ECO:0000313" key="4">
    <source>
        <dbReference type="Proteomes" id="UP000027730"/>
    </source>
</evidence>
<dbReference type="InterPro" id="IPR029058">
    <property type="entry name" value="AB_hydrolase_fold"/>
</dbReference>
<dbReference type="EMBL" id="KL584720">
    <property type="protein sequence ID" value="KEQ69750.1"/>
    <property type="molecule type" value="Genomic_DNA"/>
</dbReference>
<dbReference type="AlphaFoldDB" id="A0A074W9I0"/>
<dbReference type="RefSeq" id="XP_013423905.1">
    <property type="nucleotide sequence ID" value="XM_013568451.1"/>
</dbReference>